<dbReference type="InterPro" id="IPR007837">
    <property type="entry name" value="DinB"/>
</dbReference>
<dbReference type="InterPro" id="IPR034660">
    <property type="entry name" value="DinB/YfiT-like"/>
</dbReference>
<name>A0A385SDW9_9BACT</name>
<dbReference type="AlphaFoldDB" id="A0A385SDW9"/>
<dbReference type="RefSeq" id="WP_119752395.1">
    <property type="nucleotide sequence ID" value="NZ_CP032382.1"/>
</dbReference>
<evidence type="ECO:0000313" key="5">
    <source>
        <dbReference type="Proteomes" id="UP000266183"/>
    </source>
</evidence>
<dbReference type="PANTHER" id="PTHR37302">
    <property type="entry name" value="SLR1116 PROTEIN"/>
    <property type="match status" value="1"/>
</dbReference>
<dbReference type="SUPFAM" id="SSF109854">
    <property type="entry name" value="DinB/YfiT-like putative metalloenzymes"/>
    <property type="match status" value="1"/>
</dbReference>
<protein>
    <submittedName>
        <fullName evidence="4">Damage-inducible protein DinB</fullName>
    </submittedName>
</protein>
<dbReference type="EMBL" id="CP032382">
    <property type="protein sequence ID" value="AYB29072.1"/>
    <property type="molecule type" value="Genomic_DNA"/>
</dbReference>
<evidence type="ECO:0000256" key="3">
    <source>
        <dbReference type="PIRSR" id="PIRSR607837-1"/>
    </source>
</evidence>
<keyword evidence="2 3" id="KW-0479">Metal-binding</keyword>
<accession>A0A385SDW9</accession>
<evidence type="ECO:0000256" key="1">
    <source>
        <dbReference type="ARBA" id="ARBA00008635"/>
    </source>
</evidence>
<keyword evidence="5" id="KW-1185">Reference proteome</keyword>
<feature type="binding site" evidence="3">
    <location>
        <position position="122"/>
    </location>
    <ligand>
        <name>a divalent metal cation</name>
        <dbReference type="ChEBI" id="CHEBI:60240"/>
    </ligand>
</feature>
<dbReference type="KEGG" id="chk:D4L85_00080"/>
<sequence length="150" mass="17588">MKAFFKELFQYNHHYNQALITVLAENPERASEKSIKLLSHILNSHRIWNTRIEPGLPTYQRWEAHQIQDAREIDEKNFGQSMHILDTMELSQPMPYVMGDGRACSNSLHEILFQVINHSTYHRGQIATEFRQSGLEPLLTDYIVYKMNNA</sequence>
<dbReference type="OrthoDB" id="9811413at2"/>
<comment type="similarity">
    <text evidence="1">Belongs to the DinB family.</text>
</comment>
<evidence type="ECO:0000313" key="4">
    <source>
        <dbReference type="EMBL" id="AYB29072.1"/>
    </source>
</evidence>
<proteinExistence type="inferred from homology"/>
<feature type="binding site" evidence="3">
    <location>
        <position position="118"/>
    </location>
    <ligand>
        <name>a divalent metal cation</name>
        <dbReference type="ChEBI" id="CHEBI:60240"/>
    </ligand>
</feature>
<dbReference type="Pfam" id="PF05163">
    <property type="entry name" value="DinB"/>
    <property type="match status" value="1"/>
</dbReference>
<reference evidence="5" key="1">
    <citation type="submission" date="2018-09" db="EMBL/GenBank/DDBJ databases">
        <title>Chryseolinea sp. KIS68-18 isolated from soil.</title>
        <authorList>
            <person name="Weon H.-Y."/>
            <person name="Kwon S.-W."/>
            <person name="Lee S.A."/>
        </authorList>
    </citation>
    <scope>NUCLEOTIDE SEQUENCE [LARGE SCALE GENOMIC DNA]</scope>
    <source>
        <strain evidence="5">KIS68-18</strain>
    </source>
</reference>
<evidence type="ECO:0000256" key="2">
    <source>
        <dbReference type="ARBA" id="ARBA00022723"/>
    </source>
</evidence>
<dbReference type="GO" id="GO:0046872">
    <property type="term" value="F:metal ion binding"/>
    <property type="evidence" value="ECO:0007669"/>
    <property type="project" value="UniProtKB-KW"/>
</dbReference>
<feature type="binding site" evidence="3">
    <location>
        <position position="40"/>
    </location>
    <ligand>
        <name>a divalent metal cation</name>
        <dbReference type="ChEBI" id="CHEBI:60240"/>
    </ligand>
</feature>
<gene>
    <name evidence="4" type="ORF">D4L85_00080</name>
</gene>
<dbReference type="Proteomes" id="UP000266183">
    <property type="component" value="Chromosome"/>
</dbReference>
<organism evidence="4 5">
    <name type="scientific">Chryseolinea soli</name>
    <dbReference type="NCBI Taxonomy" id="2321403"/>
    <lineage>
        <taxon>Bacteria</taxon>
        <taxon>Pseudomonadati</taxon>
        <taxon>Bacteroidota</taxon>
        <taxon>Cytophagia</taxon>
        <taxon>Cytophagales</taxon>
        <taxon>Fulvivirgaceae</taxon>
        <taxon>Chryseolinea</taxon>
    </lineage>
</organism>
<dbReference type="Gene3D" id="1.20.120.450">
    <property type="entry name" value="dinb family like domain"/>
    <property type="match status" value="1"/>
</dbReference>
<dbReference type="PANTHER" id="PTHR37302:SF3">
    <property type="entry name" value="DAMAGE-INDUCIBLE PROTEIN DINB"/>
    <property type="match status" value="1"/>
</dbReference>